<proteinExistence type="predicted"/>
<reference evidence="2" key="2">
    <citation type="submission" date="2020-05" db="UniProtKB">
        <authorList>
            <consortium name="EnsemblMetazoa"/>
        </authorList>
    </citation>
    <scope>IDENTIFICATION</scope>
    <source>
        <strain evidence="2">wikel</strain>
    </source>
</reference>
<dbReference type="HOGENOM" id="CLU_2998748_0_0_1"/>
<evidence type="ECO:0000313" key="2">
    <source>
        <dbReference type="EnsemblMetazoa" id="ISCW001020-PA"/>
    </source>
</evidence>
<dbReference type="EnsemblMetazoa" id="ISCW001020-RA">
    <property type="protein sequence ID" value="ISCW001020-PA"/>
    <property type="gene ID" value="ISCW001020"/>
</dbReference>
<dbReference type="EMBL" id="DS624538">
    <property type="protein sequence ID" value="EEC00902.1"/>
    <property type="molecule type" value="Genomic_DNA"/>
</dbReference>
<dbReference type="PaxDb" id="6945-B7P2T0"/>
<keyword evidence="3" id="KW-1185">Reference proteome</keyword>
<dbReference type="AlphaFoldDB" id="B7P2T0"/>
<dbReference type="Proteomes" id="UP000001555">
    <property type="component" value="Unassembled WGS sequence"/>
</dbReference>
<accession>B7P2T0</accession>
<dbReference type="VEuPathDB" id="VectorBase:ISCW001020"/>
<dbReference type="InParanoid" id="B7P2T0"/>
<name>B7P2T0_IXOSC</name>
<organism>
    <name type="scientific">Ixodes scapularis</name>
    <name type="common">Black-legged tick</name>
    <name type="synonym">Deer tick</name>
    <dbReference type="NCBI Taxonomy" id="6945"/>
    <lineage>
        <taxon>Eukaryota</taxon>
        <taxon>Metazoa</taxon>
        <taxon>Ecdysozoa</taxon>
        <taxon>Arthropoda</taxon>
        <taxon>Chelicerata</taxon>
        <taxon>Arachnida</taxon>
        <taxon>Acari</taxon>
        <taxon>Parasitiformes</taxon>
        <taxon>Ixodida</taxon>
        <taxon>Ixodoidea</taxon>
        <taxon>Ixodidae</taxon>
        <taxon>Ixodinae</taxon>
        <taxon>Ixodes</taxon>
    </lineage>
</organism>
<reference evidence="1 3" key="1">
    <citation type="submission" date="2008-03" db="EMBL/GenBank/DDBJ databases">
        <title>Annotation of Ixodes scapularis.</title>
        <authorList>
            <consortium name="Ixodes scapularis Genome Project Consortium"/>
            <person name="Caler E."/>
            <person name="Hannick L.I."/>
            <person name="Bidwell S."/>
            <person name="Joardar V."/>
            <person name="Thiagarajan M."/>
            <person name="Amedeo P."/>
            <person name="Galinsky K.J."/>
            <person name="Schobel S."/>
            <person name="Inman J."/>
            <person name="Hostetler J."/>
            <person name="Miller J."/>
            <person name="Hammond M."/>
            <person name="Megy K."/>
            <person name="Lawson D."/>
            <person name="Kodira C."/>
            <person name="Sutton G."/>
            <person name="Meyer J."/>
            <person name="Hill C.A."/>
            <person name="Birren B."/>
            <person name="Nene V."/>
            <person name="Collins F."/>
            <person name="Alarcon-Chaidez F."/>
            <person name="Wikel S."/>
            <person name="Strausberg R."/>
        </authorList>
    </citation>
    <scope>NUCLEOTIDE SEQUENCE [LARGE SCALE GENOMIC DNA]</scope>
    <source>
        <strain evidence="3">Wikel</strain>
        <strain evidence="1">Wikel colony</strain>
    </source>
</reference>
<gene>
    <name evidence="1" type="ORF">IscW_ISCW001020</name>
</gene>
<sequence>METNHYDPAFICHHFKAMLVDSIDERLRPWPQYEDYEMATRLDPRFQSLAWIDKYRR</sequence>
<evidence type="ECO:0000313" key="3">
    <source>
        <dbReference type="Proteomes" id="UP000001555"/>
    </source>
</evidence>
<dbReference type="VEuPathDB" id="VectorBase:ISCI001020"/>
<evidence type="ECO:0000313" key="1">
    <source>
        <dbReference type="EMBL" id="EEC00902.1"/>
    </source>
</evidence>
<protein>
    <submittedName>
        <fullName evidence="1 2">Uncharacterized protein</fullName>
    </submittedName>
</protein>
<dbReference type="EMBL" id="ABJB010839535">
    <property type="status" value="NOT_ANNOTATED_CDS"/>
    <property type="molecule type" value="Genomic_DNA"/>
</dbReference>